<gene>
    <name evidence="4" type="ORF">DPRO_2817</name>
</gene>
<dbReference type="GO" id="GO:0005886">
    <property type="term" value="C:plasma membrane"/>
    <property type="evidence" value="ECO:0007669"/>
    <property type="project" value="TreeGrafter"/>
</dbReference>
<dbReference type="InterPro" id="IPR008023">
    <property type="entry name" value="DUF748"/>
</dbReference>
<dbReference type="PANTHER" id="PTHR30441">
    <property type="entry name" value="DUF748 DOMAIN-CONTAINING PROTEIN"/>
    <property type="match status" value="1"/>
</dbReference>
<name>A0A2C8FBB0_9BACT</name>
<dbReference type="InterPro" id="IPR052894">
    <property type="entry name" value="AsmA-related"/>
</dbReference>
<evidence type="ECO:0000256" key="1">
    <source>
        <dbReference type="SAM" id="Coils"/>
    </source>
</evidence>
<dbReference type="OrthoDB" id="9757969at2"/>
<evidence type="ECO:0000313" key="4">
    <source>
        <dbReference type="EMBL" id="SOB59727.1"/>
    </source>
</evidence>
<dbReference type="RefSeq" id="WP_097012558.1">
    <property type="nucleotide sequence ID" value="NZ_LT907975.1"/>
</dbReference>
<dbReference type="AlphaFoldDB" id="A0A2C8FBB0"/>
<feature type="coiled-coil region" evidence="1">
    <location>
        <begin position="1201"/>
        <end position="1228"/>
    </location>
</feature>
<accession>A0A2C8FBB0</accession>
<feature type="region of interest" description="Disordered" evidence="2">
    <location>
        <begin position="830"/>
        <end position="860"/>
    </location>
</feature>
<reference evidence="5" key="1">
    <citation type="submission" date="2017-09" db="EMBL/GenBank/DDBJ databases">
        <authorList>
            <person name="Regsiter A."/>
            <person name="William W."/>
        </authorList>
    </citation>
    <scope>NUCLEOTIDE SEQUENCE [LARGE SCALE GENOMIC DNA]</scope>
    <source>
        <strain evidence="5">500-1</strain>
    </source>
</reference>
<evidence type="ECO:0000256" key="3">
    <source>
        <dbReference type="SAM" id="Phobius"/>
    </source>
</evidence>
<feature type="compositionally biased region" description="Acidic residues" evidence="2">
    <location>
        <begin position="836"/>
        <end position="846"/>
    </location>
</feature>
<keyword evidence="1" id="KW-0175">Coiled coil</keyword>
<organism evidence="4 5">
    <name type="scientific">Pseudodesulfovibrio profundus</name>
    <dbReference type="NCBI Taxonomy" id="57320"/>
    <lineage>
        <taxon>Bacteria</taxon>
        <taxon>Pseudomonadati</taxon>
        <taxon>Thermodesulfobacteriota</taxon>
        <taxon>Desulfovibrionia</taxon>
        <taxon>Desulfovibrionales</taxon>
        <taxon>Desulfovibrionaceae</taxon>
    </lineage>
</organism>
<sequence>MLAFLDKIHFATPRIRRIIFWLLVSFTAYLLIGFLVLPPILQSVITTQATKELKRTTSIDDIDFNPLSMSFEIYGLKVAKKDGDGHLITVGSYHMAPSFASIWEFAPVVSYMQLRDMTLDITFFGDGKYSISDLIGASRPEKQKEDSKDEGYNVFPFALYGFEMTNARIIFDDRTHNKKHVIEDLDLIVPFTSSIMDMRKEFTQPKITAIVNGDRIELNGLTLPFDQSLRTEFQLEAVDIDLDQYWQYVPLQSPLHLVKGAFTSNISLFFERPNAQRINLFLGGGGTFSNLELSVPGDDTVLSLDALKFEMERFSLGDNELILNSLALNSPYFKVIRRENGDINWKEYFPTAVVEDKAEEAARPEPEVEQAPAETADLVTEQAEEQSTQQVANEASEQAVEQVPEQTVETDVVDPASPFRLTVKSMAVNEGTLDWQDNNVTGGFAKTYPHFSLQAENILFGGEGASSFNVGIGESGLLSVKGTATIDPLNVTANVELTQFDIPTYQPYIGEYFPMIVDSALLDVNSTINVEQGEALQIQVQNGKLTLSDLALRKPEADAPSITLANLSIAGVNVNVAEQQATVQEISLTSPSIDVVRTKSGAIDLLELMETLPKDTATPRPEQEQEQDDKELAWQASIQAFRINEGQTTFRDNTLKTPAKLSLDKINAAIDTISTQQEEPMKYDISARWGGSGTINVEGTARTDNFSSNGRLRLRNIGLRPLDNYVGEFADVLIAKGGASADLRYDYSGIDKNTVRVSGSAGLDQVKITGDWGKGELAGIEQLAIKGISFENNPNQLSIDSVSLNNPRASLSFNDKGRLNIRRALRIPEPAPVEATDAESAEDSEAAADSTAIEDHDDAEAPQGAASFFKTLKIAEVTMNNGVVSFEDDSVSPRYSTTLSQMKMQLKGASQDPEARPELDFKAKLGPTPLTIGGVVNPIITPIYSDLKITLNGLEMVPLTPYTIQSMAYPVEKGRLYADVSFKTEDWVLSANNRLFVEQLVLGPKDKRPDAPNVPVKFGLALLQDSNGDMQLNLPISGRLDDPNFRIGGIVLRAIVSLFFKALSSPFSIIGSIFGGGEDMDYVVFEPGGTQIAGQSIEKINTIIKALTDRPKLTLEVDGVIDPRADKKALENMIFNAKLKQQKYDSLSRKERSETTMEAMTIESEEYAELLYEAYKDEPDPEDVRPTTLFVVDEQPVDVMEAFIRERIQVTDEDLKELERKRARAVKEYILSNDPSLTERVYLLDRTGSKVDKPGTPMHRADLGVK</sequence>
<keyword evidence="3" id="KW-0472">Membrane</keyword>
<evidence type="ECO:0000256" key="2">
    <source>
        <dbReference type="SAM" id="MobiDB-lite"/>
    </source>
</evidence>
<dbReference type="KEGG" id="pprf:DPRO_2817"/>
<keyword evidence="5" id="KW-1185">Reference proteome</keyword>
<feature type="transmembrane region" description="Helical" evidence="3">
    <location>
        <begin position="20"/>
        <end position="41"/>
    </location>
</feature>
<dbReference type="GO" id="GO:0090313">
    <property type="term" value="P:regulation of protein targeting to membrane"/>
    <property type="evidence" value="ECO:0007669"/>
    <property type="project" value="TreeGrafter"/>
</dbReference>
<evidence type="ECO:0000313" key="5">
    <source>
        <dbReference type="Proteomes" id="UP000219215"/>
    </source>
</evidence>
<keyword evidence="3" id="KW-1133">Transmembrane helix</keyword>
<dbReference type="EMBL" id="LT907975">
    <property type="protein sequence ID" value="SOB59727.1"/>
    <property type="molecule type" value="Genomic_DNA"/>
</dbReference>
<protein>
    <submittedName>
        <fullName evidence="4">AsmA family protein</fullName>
    </submittedName>
</protein>
<dbReference type="Proteomes" id="UP000219215">
    <property type="component" value="Chromosome DPRO"/>
</dbReference>
<dbReference type="PANTHER" id="PTHR30441:SF8">
    <property type="entry name" value="DUF748 DOMAIN-CONTAINING PROTEIN"/>
    <property type="match status" value="1"/>
</dbReference>
<dbReference type="Pfam" id="PF05359">
    <property type="entry name" value="DUF748"/>
    <property type="match status" value="2"/>
</dbReference>
<keyword evidence="3" id="KW-0812">Transmembrane</keyword>
<proteinExistence type="predicted"/>